<evidence type="ECO:0000256" key="8">
    <source>
        <dbReference type="ARBA" id="ARBA00030592"/>
    </source>
</evidence>
<dbReference type="PIRSF" id="PIRSF001563">
    <property type="entry name" value="Folylpolyglu_synth"/>
    <property type="match status" value="1"/>
</dbReference>
<dbReference type="EMBL" id="CP099837">
    <property type="protein sequence ID" value="USY18622.1"/>
    <property type="molecule type" value="Genomic_DNA"/>
</dbReference>
<comment type="similarity">
    <text evidence="1 10">Belongs to the folylpolyglutamate synthase family.</text>
</comment>
<accession>A0ABY5D3M4</accession>
<evidence type="ECO:0000256" key="4">
    <source>
        <dbReference type="ARBA" id="ARBA00022723"/>
    </source>
</evidence>
<keyword evidence="14" id="KW-1185">Reference proteome</keyword>
<evidence type="ECO:0000313" key="14">
    <source>
        <dbReference type="Proteomes" id="UP001055940"/>
    </source>
</evidence>
<dbReference type="InterPro" id="IPR036565">
    <property type="entry name" value="Mur-like_cat_sf"/>
</dbReference>
<evidence type="ECO:0000256" key="1">
    <source>
        <dbReference type="ARBA" id="ARBA00008276"/>
    </source>
</evidence>
<dbReference type="InterPro" id="IPR004101">
    <property type="entry name" value="Mur_ligase_C"/>
</dbReference>
<keyword evidence="3 10" id="KW-0436">Ligase</keyword>
<dbReference type="Gene3D" id="3.90.190.20">
    <property type="entry name" value="Mur ligase, C-terminal domain"/>
    <property type="match status" value="1"/>
</dbReference>
<evidence type="ECO:0000256" key="6">
    <source>
        <dbReference type="ARBA" id="ARBA00022840"/>
    </source>
</evidence>
<dbReference type="EC" id="6.3.2.17" evidence="2"/>
<evidence type="ECO:0000256" key="7">
    <source>
        <dbReference type="ARBA" id="ARBA00022842"/>
    </source>
</evidence>
<feature type="domain" description="Mur ligase C-terminal" evidence="11">
    <location>
        <begin position="307"/>
        <end position="433"/>
    </location>
</feature>
<dbReference type="Pfam" id="PF08245">
    <property type="entry name" value="Mur_ligase_M"/>
    <property type="match status" value="1"/>
</dbReference>
<keyword evidence="6 10" id="KW-0067">ATP-binding</keyword>
<evidence type="ECO:0000259" key="11">
    <source>
        <dbReference type="Pfam" id="PF02875"/>
    </source>
</evidence>
<proteinExistence type="inferred from homology"/>
<evidence type="ECO:0000256" key="5">
    <source>
        <dbReference type="ARBA" id="ARBA00022741"/>
    </source>
</evidence>
<evidence type="ECO:0000313" key="13">
    <source>
        <dbReference type="EMBL" id="USY18622.1"/>
    </source>
</evidence>
<organism evidence="13 14">
    <name type="scientific">Nocardiopsis exhalans</name>
    <dbReference type="NCBI Taxonomy" id="163604"/>
    <lineage>
        <taxon>Bacteria</taxon>
        <taxon>Bacillati</taxon>
        <taxon>Actinomycetota</taxon>
        <taxon>Actinomycetes</taxon>
        <taxon>Streptosporangiales</taxon>
        <taxon>Nocardiopsidaceae</taxon>
        <taxon>Nocardiopsis</taxon>
    </lineage>
</organism>
<dbReference type="Gene3D" id="3.40.1190.10">
    <property type="entry name" value="Mur-like, catalytic domain"/>
    <property type="match status" value="1"/>
</dbReference>
<dbReference type="PANTHER" id="PTHR11136">
    <property type="entry name" value="FOLYLPOLYGLUTAMATE SYNTHASE-RELATED"/>
    <property type="match status" value="1"/>
</dbReference>
<name>A0ABY5D3M4_9ACTN</name>
<dbReference type="RefSeq" id="WP_254417998.1">
    <property type="nucleotide sequence ID" value="NZ_BAAAJB010000035.1"/>
</dbReference>
<dbReference type="SUPFAM" id="SSF53623">
    <property type="entry name" value="MurD-like peptide ligases, catalytic domain"/>
    <property type="match status" value="1"/>
</dbReference>
<dbReference type="PANTHER" id="PTHR11136:SF0">
    <property type="entry name" value="DIHYDROFOLATE SYNTHETASE-RELATED"/>
    <property type="match status" value="1"/>
</dbReference>
<dbReference type="NCBIfam" id="TIGR01499">
    <property type="entry name" value="folC"/>
    <property type="match status" value="1"/>
</dbReference>
<dbReference type="SUPFAM" id="SSF53244">
    <property type="entry name" value="MurD-like peptide ligases, peptide-binding domain"/>
    <property type="match status" value="1"/>
</dbReference>
<comment type="catalytic activity">
    <reaction evidence="9">
        <text>(6S)-5,6,7,8-tetrahydrofolyl-(gamma-L-Glu)(n) + L-glutamate + ATP = (6S)-5,6,7,8-tetrahydrofolyl-(gamma-L-Glu)(n+1) + ADP + phosphate + H(+)</text>
        <dbReference type="Rhea" id="RHEA:10580"/>
        <dbReference type="Rhea" id="RHEA-COMP:14738"/>
        <dbReference type="Rhea" id="RHEA-COMP:14740"/>
        <dbReference type="ChEBI" id="CHEBI:15378"/>
        <dbReference type="ChEBI" id="CHEBI:29985"/>
        <dbReference type="ChEBI" id="CHEBI:30616"/>
        <dbReference type="ChEBI" id="CHEBI:43474"/>
        <dbReference type="ChEBI" id="CHEBI:141005"/>
        <dbReference type="ChEBI" id="CHEBI:456216"/>
        <dbReference type="EC" id="6.3.2.17"/>
    </reaction>
</comment>
<reference evidence="13" key="1">
    <citation type="submission" date="2022-06" db="EMBL/GenBank/DDBJ databases">
        <authorList>
            <person name="Ping M."/>
        </authorList>
    </citation>
    <scope>NUCLEOTIDE SEQUENCE</scope>
    <source>
        <strain evidence="13">JCM11759T</strain>
    </source>
</reference>
<evidence type="ECO:0000256" key="2">
    <source>
        <dbReference type="ARBA" id="ARBA00013025"/>
    </source>
</evidence>
<evidence type="ECO:0000256" key="3">
    <source>
        <dbReference type="ARBA" id="ARBA00022598"/>
    </source>
</evidence>
<sequence length="449" mass="47530">MSEASAAERYAEVTTEILSRAPESDIDPRLDRVRTVLDLLGDPQRNFRVIHVTGTNGKTSTARMIDALMRGRGLRVGRYTSPHLRTVRERIVVDGEPITQERFVEAYDDIRPFLEMADSMNDVRLSFFEILTVMAYAVFADTPVDVAVVEVGMGGTWDATNVVDGDVAVITPIGIDHTDYLPDTLDGIAEEKAGIIKPQSVTVMAQQPLPAAEVLVRHAAEVGSTVAREGLEFGVTSREVAVGGQQLAVKGLTGSYDNLFLPLFGEHQASNAAVAIASVEAFSASEDAAGLDPVIVGEALAGLESPGRMEVVRTSPTVIADAAHNPAGMIATAAAVEEAFSFSRLIGVVAVMADKDVEGILEPLEPLLDELVVTRNSSPRSLDPVQLSDIAKQIFGEDRVHLAPRLDDAIDQAVGLAEAGGEFGGVGVLVTGSVVTSGDAVHLLRGSGE</sequence>
<protein>
    <recommendedName>
        <fullName evidence="2">tetrahydrofolate synthase</fullName>
        <ecNumber evidence="2">6.3.2.17</ecNumber>
    </recommendedName>
    <alternativeName>
        <fullName evidence="8">Tetrahydrofolylpolyglutamate synthase</fullName>
    </alternativeName>
</protein>
<evidence type="ECO:0000256" key="10">
    <source>
        <dbReference type="PIRNR" id="PIRNR001563"/>
    </source>
</evidence>
<keyword evidence="5 10" id="KW-0547">Nucleotide-binding</keyword>
<keyword evidence="7" id="KW-0460">Magnesium</keyword>
<dbReference type="InterPro" id="IPR018109">
    <property type="entry name" value="Folylpolyglutamate_synth_CS"/>
</dbReference>
<dbReference type="Pfam" id="PF02875">
    <property type="entry name" value="Mur_ligase_C"/>
    <property type="match status" value="1"/>
</dbReference>
<dbReference type="InterPro" id="IPR001645">
    <property type="entry name" value="Folylpolyglutamate_synth"/>
</dbReference>
<feature type="domain" description="Mur ligase central" evidence="12">
    <location>
        <begin position="52"/>
        <end position="278"/>
    </location>
</feature>
<gene>
    <name evidence="13" type="ORF">NE857_25505</name>
</gene>
<dbReference type="Proteomes" id="UP001055940">
    <property type="component" value="Chromosome"/>
</dbReference>
<keyword evidence="4" id="KW-0479">Metal-binding</keyword>
<evidence type="ECO:0000259" key="12">
    <source>
        <dbReference type="Pfam" id="PF08245"/>
    </source>
</evidence>
<dbReference type="InterPro" id="IPR013221">
    <property type="entry name" value="Mur_ligase_cen"/>
</dbReference>
<evidence type="ECO:0000256" key="9">
    <source>
        <dbReference type="ARBA" id="ARBA00047493"/>
    </source>
</evidence>
<dbReference type="InterPro" id="IPR036615">
    <property type="entry name" value="Mur_ligase_C_dom_sf"/>
</dbReference>
<dbReference type="PROSITE" id="PS01012">
    <property type="entry name" value="FOLYLPOLYGLU_SYNT_2"/>
    <property type="match status" value="1"/>
</dbReference>